<dbReference type="OrthoDB" id="11402at2157"/>
<dbReference type="InterPro" id="IPR035906">
    <property type="entry name" value="MetI-like_sf"/>
</dbReference>
<keyword evidence="7 9" id="KW-1133">Transmembrane helix</keyword>
<dbReference type="SUPFAM" id="SSF161098">
    <property type="entry name" value="MetI-like"/>
    <property type="match status" value="1"/>
</dbReference>
<keyword evidence="3" id="KW-0813">Transport</keyword>
<comment type="similarity">
    <text evidence="2 9">Belongs to the binding-protein-dependent transport system permease family. CysTW subfamily.</text>
</comment>
<dbReference type="GO" id="GO:0005886">
    <property type="term" value="C:plasma membrane"/>
    <property type="evidence" value="ECO:0007669"/>
    <property type="project" value="UniProtKB-SubCell"/>
</dbReference>
<protein>
    <recommendedName>
        <fullName evidence="9">Phosphate transport system permease protein PstA</fullName>
    </recommendedName>
</protein>
<dbReference type="InterPro" id="IPR000515">
    <property type="entry name" value="MetI-like"/>
</dbReference>
<keyword evidence="4 9" id="KW-1003">Cell membrane</keyword>
<feature type="transmembrane region" description="Helical" evidence="9">
    <location>
        <begin position="267"/>
        <end position="288"/>
    </location>
</feature>
<evidence type="ECO:0000259" key="10">
    <source>
        <dbReference type="PROSITE" id="PS50928"/>
    </source>
</evidence>
<dbReference type="AlphaFoldDB" id="A0A2H1EJG9"/>
<dbReference type="PANTHER" id="PTHR42922:SF1">
    <property type="entry name" value="PHOSPHATE TRANSPORT SYSTEM PERMEASE PROTEIN PSTA"/>
    <property type="match status" value="1"/>
</dbReference>
<organism evidence="11 12">
    <name type="scientific">Nitrosotalea sinensis</name>
    <dbReference type="NCBI Taxonomy" id="1499975"/>
    <lineage>
        <taxon>Archaea</taxon>
        <taxon>Nitrososphaerota</taxon>
        <taxon>Nitrososphaeria</taxon>
        <taxon>Nitrosotaleales</taxon>
        <taxon>Nitrosotaleaceae</taxon>
        <taxon>Nitrosotalea</taxon>
    </lineage>
</organism>
<dbReference type="InterPro" id="IPR051408">
    <property type="entry name" value="Phosphate_transprt_permease"/>
</dbReference>
<gene>
    <name evidence="11" type="ORF">NSIN_80051</name>
</gene>
<feature type="domain" description="ABC transmembrane type-1" evidence="10">
    <location>
        <begin position="82"/>
        <end position="288"/>
    </location>
</feature>
<evidence type="ECO:0000256" key="8">
    <source>
        <dbReference type="ARBA" id="ARBA00023136"/>
    </source>
</evidence>
<dbReference type="PANTHER" id="PTHR42922">
    <property type="entry name" value="PHOSPHATE TRANSPORT SYSTEM PERMEASE PROTEIN PSTA"/>
    <property type="match status" value="1"/>
</dbReference>
<comment type="subcellular location">
    <subcellularLocation>
        <location evidence="1 9">Cell membrane</location>
        <topology evidence="1 9">Multi-pass membrane protein</topology>
    </subcellularLocation>
</comment>
<evidence type="ECO:0000256" key="7">
    <source>
        <dbReference type="ARBA" id="ARBA00022989"/>
    </source>
</evidence>
<keyword evidence="12" id="KW-1185">Reference proteome</keyword>
<reference evidence="12" key="1">
    <citation type="submission" date="2016-12" db="EMBL/GenBank/DDBJ databases">
        <authorList>
            <person name="Herbold C."/>
        </authorList>
    </citation>
    <scope>NUCLEOTIDE SEQUENCE [LARGE SCALE GENOMIC DNA]</scope>
</reference>
<feature type="transmembrane region" description="Helical" evidence="9">
    <location>
        <begin position="30"/>
        <end position="51"/>
    </location>
</feature>
<proteinExistence type="inferred from homology"/>
<feature type="transmembrane region" description="Helical" evidence="9">
    <location>
        <begin position="195"/>
        <end position="217"/>
    </location>
</feature>
<evidence type="ECO:0000256" key="4">
    <source>
        <dbReference type="ARBA" id="ARBA00022475"/>
    </source>
</evidence>
<evidence type="ECO:0000256" key="5">
    <source>
        <dbReference type="ARBA" id="ARBA00022592"/>
    </source>
</evidence>
<keyword evidence="5" id="KW-0592">Phosphate transport</keyword>
<evidence type="ECO:0000313" key="11">
    <source>
        <dbReference type="EMBL" id="SHO48006.1"/>
    </source>
</evidence>
<evidence type="ECO:0000256" key="1">
    <source>
        <dbReference type="ARBA" id="ARBA00004651"/>
    </source>
</evidence>
<evidence type="ECO:0000256" key="9">
    <source>
        <dbReference type="RuleBase" id="RU363043"/>
    </source>
</evidence>
<dbReference type="RefSeq" id="WP_101010901.1">
    <property type="nucleotide sequence ID" value="NZ_FRFC01000009.1"/>
</dbReference>
<dbReference type="Gene3D" id="1.10.3720.10">
    <property type="entry name" value="MetI-like"/>
    <property type="match status" value="1"/>
</dbReference>
<feature type="transmembrane region" description="Helical" evidence="9">
    <location>
        <begin position="81"/>
        <end position="107"/>
    </location>
</feature>
<dbReference type="GO" id="GO:0035435">
    <property type="term" value="P:phosphate ion transmembrane transport"/>
    <property type="evidence" value="ECO:0007669"/>
    <property type="project" value="InterPro"/>
</dbReference>
<keyword evidence="6 9" id="KW-0812">Transmembrane</keyword>
<dbReference type="Pfam" id="PF00528">
    <property type="entry name" value="BPD_transp_1"/>
    <property type="match status" value="1"/>
</dbReference>
<evidence type="ECO:0000256" key="2">
    <source>
        <dbReference type="ARBA" id="ARBA00007069"/>
    </source>
</evidence>
<dbReference type="GO" id="GO:0005315">
    <property type="term" value="F:phosphate transmembrane transporter activity"/>
    <property type="evidence" value="ECO:0007669"/>
    <property type="project" value="InterPro"/>
</dbReference>
<name>A0A2H1EJG9_9ARCH</name>
<dbReference type="EMBL" id="FRFC01000009">
    <property type="protein sequence ID" value="SHO48006.1"/>
    <property type="molecule type" value="Genomic_DNA"/>
</dbReference>
<accession>A0A2H1EJG9</accession>
<dbReference type="NCBIfam" id="TIGR00974">
    <property type="entry name" value="3a0107s02c"/>
    <property type="match status" value="1"/>
</dbReference>
<evidence type="ECO:0000256" key="6">
    <source>
        <dbReference type="ARBA" id="ARBA00022692"/>
    </source>
</evidence>
<keyword evidence="8 9" id="KW-0472">Membrane</keyword>
<dbReference type="InterPro" id="IPR005672">
    <property type="entry name" value="Phosphate_PstA"/>
</dbReference>
<feature type="transmembrane region" description="Helical" evidence="9">
    <location>
        <begin position="149"/>
        <end position="167"/>
    </location>
</feature>
<evidence type="ECO:0000256" key="3">
    <source>
        <dbReference type="ARBA" id="ARBA00022448"/>
    </source>
</evidence>
<dbReference type="PROSITE" id="PS50928">
    <property type="entry name" value="ABC_TM1"/>
    <property type="match status" value="1"/>
</dbReference>
<dbReference type="CDD" id="cd06261">
    <property type="entry name" value="TM_PBP2"/>
    <property type="match status" value="1"/>
</dbReference>
<sequence length="306" mass="33266">MITPEQRAEFRTHFRYNVKRRIILDKIIKGAVFACVVVAIVPLVAILVNVFTNGSSALSWEFLTQIPGAVGSDDPGGIGPAIQGTIVLIGLSSLIGVPVGIMGGIFLSEYGNNKYGRMIRFFNDVLAEFPTIVIGVFTFVLIVLTVGNFSVWAGSFALSIVMLPIIMRTTEESLKLVPVTYREAGYALGIRRYRVVFTIVLSSAKNGLVTGILLSVARIAGETAPLVFTILGSSQFLEGLDGPVDALPLRIWRLSSLPYDSAVTQGWGAAFVLIILVLSINIGVRYMVLRKKEKTRIKFRKLGAIS</sequence>
<feature type="transmembrane region" description="Helical" evidence="9">
    <location>
        <begin position="119"/>
        <end position="143"/>
    </location>
</feature>
<dbReference type="Proteomes" id="UP000232412">
    <property type="component" value="Unassembled WGS sequence"/>
</dbReference>
<evidence type="ECO:0000313" key="12">
    <source>
        <dbReference type="Proteomes" id="UP000232412"/>
    </source>
</evidence>